<dbReference type="Proteomes" id="UP000001058">
    <property type="component" value="Unassembled WGS sequence"/>
</dbReference>
<dbReference type="CDD" id="cd00201">
    <property type="entry name" value="WW"/>
    <property type="match status" value="1"/>
</dbReference>
<evidence type="ECO:0000256" key="1">
    <source>
        <dbReference type="ARBA" id="ARBA00023054"/>
    </source>
</evidence>
<feature type="compositionally biased region" description="Low complexity" evidence="5">
    <location>
        <begin position="262"/>
        <end position="285"/>
    </location>
</feature>
<name>D8TUB8_VOLCA</name>
<evidence type="ECO:0000313" key="9">
    <source>
        <dbReference type="Proteomes" id="UP000001058"/>
    </source>
</evidence>
<evidence type="ECO:0000256" key="4">
    <source>
        <dbReference type="SAM" id="Coils"/>
    </source>
</evidence>
<dbReference type="PANTHER" id="PTHR47968:SF75">
    <property type="entry name" value="CENTROMERE-ASSOCIATED PROTEIN E"/>
    <property type="match status" value="1"/>
</dbReference>
<feature type="binding site" evidence="3">
    <location>
        <begin position="561"/>
        <end position="568"/>
    </location>
    <ligand>
        <name>ATP</name>
        <dbReference type="ChEBI" id="CHEBI:30616"/>
    </ligand>
</feature>
<feature type="domain" description="WW" evidence="6">
    <location>
        <begin position="40"/>
        <end position="74"/>
    </location>
</feature>
<accession>D8TUB8</accession>
<dbReference type="PRINTS" id="PR00380">
    <property type="entry name" value="KINESINHEAVY"/>
</dbReference>
<dbReference type="GeneID" id="9619332"/>
<dbReference type="Gene3D" id="2.20.70.10">
    <property type="match status" value="1"/>
</dbReference>
<dbReference type="KEGG" id="vcn:VOLCADRAFT_127415"/>
<gene>
    <name evidence="8" type="ORF">VOLCADRAFT_127415</name>
</gene>
<keyword evidence="3" id="KW-0547">Nucleotide-binding</keyword>
<dbReference type="InterPro" id="IPR001202">
    <property type="entry name" value="WW_dom"/>
</dbReference>
<dbReference type="InterPro" id="IPR001752">
    <property type="entry name" value="Kinesin_motor_dom"/>
</dbReference>
<dbReference type="CDD" id="cd00106">
    <property type="entry name" value="KISc"/>
    <property type="match status" value="1"/>
</dbReference>
<feature type="region of interest" description="Disordered" evidence="5">
    <location>
        <begin position="1206"/>
        <end position="1244"/>
    </location>
</feature>
<feature type="compositionally biased region" description="Acidic residues" evidence="5">
    <location>
        <begin position="1221"/>
        <end position="1236"/>
    </location>
</feature>
<feature type="coiled-coil region" evidence="4">
    <location>
        <begin position="1262"/>
        <end position="1296"/>
    </location>
</feature>
<dbReference type="GO" id="GO:0003777">
    <property type="term" value="F:microtubule motor activity"/>
    <property type="evidence" value="ECO:0007669"/>
    <property type="project" value="InterPro"/>
</dbReference>
<dbReference type="Gene3D" id="3.40.850.10">
    <property type="entry name" value="Kinesin motor domain"/>
    <property type="match status" value="1"/>
</dbReference>
<dbReference type="PROSITE" id="PS50020">
    <property type="entry name" value="WW_DOMAIN_2"/>
    <property type="match status" value="2"/>
</dbReference>
<feature type="compositionally biased region" description="Gly residues" evidence="5">
    <location>
        <begin position="1304"/>
        <end position="1320"/>
    </location>
</feature>
<evidence type="ECO:0000256" key="3">
    <source>
        <dbReference type="PROSITE-ProRule" id="PRU00283"/>
    </source>
</evidence>
<feature type="coiled-coil region" evidence="4">
    <location>
        <begin position="914"/>
        <end position="941"/>
    </location>
</feature>
<sequence>MAFMQAGMSAEALAAAAELDVPPGKYQVIKAVISDMIEPDSLPPGWEARYDAAMVRREYVNKDTGEVQYKHPLLSYYRGAAFMELGGSQQLQGNEEEQPPAPQEILDMCAYLGINPSQDDPYILEVARLAISAPLPAHWVEAEDDDGNPMFTNQQTGESQPSHPLDPYFVEMIKRRRRELLVRSDGVGIRSALAAKRLHEIGVPGITVPPELLEDVAGSRRQEEEEEEEASGAGRNFGPLVTIEETEEEGHDDEDHTHKPGKQPQQPPQQQMQKPLQLQPQVQQKQKQKQESQRSLMLEDFEGEEEDGDEEEEEKARAAAEYDDEDAALAALRAQAAEAARRAAAAVAEFDAKFPPLPVLLNDSSGGGGDLRRSRSYTEVETGRLMKQISAIEAARSALTTAAASDVPTAAAASAAGSIYAVARLPSGRLDLLRSRVYGSSGVASAAAAAAVAAAAADSAPPSRNPAREPSRERIRVAVRARPVPKPGEPDAWLIDPVSRTVRLKENAASATHRHISADRVYCFDLVLSPDSSTKQLWASHVVPLMDASLGGINTTVFAYGQTGSGKTYTMFGSDGRLEDGAIAMSLSYLFKALKVAGWGGSLGGGGAGDGGGGGPIVVSRALRKLKGGAEEYTVKISMLELYNEQLRDLLAPGGGPFDRLGRPSGAPLALQDDPRVGVRVSGLDEHAVADVPAAMALVARGAMSRSVGSTAMNEVSSRSHTIVRLALETREATTRELVHTSLVSFVDLAGSERLAKTGSSGTRFVEGTNINISLLMLGTVVSKLAEGRTGEFIPYRNSKLTRLLQPCLGGNSKTAIIATINPSVDHVEETFNTLAFATRAMDVVNQVSVNSYIRGSGAVGGALSGAAAAALQKQVATLKAELAALKKEAGGAGGLGSGTALLLGPDGGGANAAALMAERLARLEIDKARLLDRLEALTGRAQGDVYDDLPPTPPDLHLPPPRPPGRSGSSGSLAAAGTTPSLALRSIARLACVGRAGGGGGAVGGSPSKSLIPRPNEQIPPEEVVVAVRGMRDERDELRRRDLKLRRNLEEAHERLAEVEPYRVLAEQVKEVVGMLENILGPSPVAVAGADRDLDSDPATAACNQAARLAENVQAVAMMHNELLALQQQLATSEAVAAAAARRAGSAETALQRAAVTAAEDWMATGDGGDARLKNMVEQLNSQLTAVRRELDVTKSELAKWRGLAAEAPEVGEPGAADGGDGDVDDVYGDDDGEGEASRQPAKRLASAASLNVGSFAIRKAREAMVQASSLEARCNAAEAERDELRERLQALEEAVAAGGVGGRGLLQPPGGGRGGGYGSTAVRQCFRKGGLR</sequence>
<dbReference type="SUPFAM" id="SSF52540">
    <property type="entry name" value="P-loop containing nucleoside triphosphate hydrolases"/>
    <property type="match status" value="1"/>
</dbReference>
<organism evidence="9">
    <name type="scientific">Volvox carteri f. nagariensis</name>
    <dbReference type="NCBI Taxonomy" id="3068"/>
    <lineage>
        <taxon>Eukaryota</taxon>
        <taxon>Viridiplantae</taxon>
        <taxon>Chlorophyta</taxon>
        <taxon>core chlorophytes</taxon>
        <taxon>Chlorophyceae</taxon>
        <taxon>CS clade</taxon>
        <taxon>Chlamydomonadales</taxon>
        <taxon>Volvocaceae</taxon>
        <taxon>Volvox</taxon>
    </lineage>
</organism>
<keyword evidence="2 3" id="KW-0505">Motor protein</keyword>
<feature type="region of interest" description="Disordered" evidence="5">
    <location>
        <begin position="943"/>
        <end position="978"/>
    </location>
</feature>
<evidence type="ECO:0000256" key="2">
    <source>
        <dbReference type="ARBA" id="ARBA00023175"/>
    </source>
</evidence>
<feature type="compositionally biased region" description="Acidic residues" evidence="5">
    <location>
        <begin position="299"/>
        <end position="313"/>
    </location>
</feature>
<reference evidence="8 9" key="1">
    <citation type="journal article" date="2010" name="Science">
        <title>Genomic analysis of organismal complexity in the multicellular green alga Volvox carteri.</title>
        <authorList>
            <person name="Prochnik S.E."/>
            <person name="Umen J."/>
            <person name="Nedelcu A.M."/>
            <person name="Hallmann A."/>
            <person name="Miller S.M."/>
            <person name="Nishii I."/>
            <person name="Ferris P."/>
            <person name="Kuo A."/>
            <person name="Mitros T."/>
            <person name="Fritz-Laylin L.K."/>
            <person name="Hellsten U."/>
            <person name="Chapman J."/>
            <person name="Simakov O."/>
            <person name="Rensing S.A."/>
            <person name="Terry A."/>
            <person name="Pangilinan J."/>
            <person name="Kapitonov V."/>
            <person name="Jurka J."/>
            <person name="Salamov A."/>
            <person name="Shapiro H."/>
            <person name="Schmutz J."/>
            <person name="Grimwood J."/>
            <person name="Lindquist E."/>
            <person name="Lucas S."/>
            <person name="Grigoriev I.V."/>
            <person name="Schmitt R."/>
            <person name="Kirk D."/>
            <person name="Rokhsar D.S."/>
        </authorList>
    </citation>
    <scope>NUCLEOTIDE SEQUENCE [LARGE SCALE GENOMIC DNA]</scope>
    <source>
        <strain evidence="9">f. Nagariensis / Eve</strain>
    </source>
</reference>
<keyword evidence="1 4" id="KW-0175">Coiled coil</keyword>
<feature type="compositionally biased region" description="Pro residues" evidence="5">
    <location>
        <begin position="951"/>
        <end position="965"/>
    </location>
</feature>
<dbReference type="STRING" id="3068.D8TUB8"/>
<evidence type="ECO:0000259" key="7">
    <source>
        <dbReference type="PROSITE" id="PS50067"/>
    </source>
</evidence>
<feature type="compositionally biased region" description="Low complexity" evidence="5">
    <location>
        <begin position="1206"/>
        <end position="1217"/>
    </location>
</feature>
<dbReference type="InterPro" id="IPR027417">
    <property type="entry name" value="P-loop_NTPase"/>
</dbReference>
<feature type="domain" description="WW" evidence="6">
    <location>
        <begin position="133"/>
        <end position="166"/>
    </location>
</feature>
<evidence type="ECO:0000313" key="8">
    <source>
        <dbReference type="EMBL" id="EFJ49115.1"/>
    </source>
</evidence>
<protein>
    <submittedName>
        <fullName evidence="8">Kinesin-like protein</fullName>
    </submittedName>
</protein>
<keyword evidence="9" id="KW-1185">Reference proteome</keyword>
<feature type="region of interest" description="Disordered" evidence="5">
    <location>
        <begin position="217"/>
        <end position="321"/>
    </location>
</feature>
<evidence type="ECO:0000259" key="6">
    <source>
        <dbReference type="PROSITE" id="PS50020"/>
    </source>
</evidence>
<proteinExistence type="inferred from homology"/>
<evidence type="ECO:0000256" key="5">
    <source>
        <dbReference type="SAM" id="MobiDB-lite"/>
    </source>
</evidence>
<dbReference type="InterPro" id="IPR036961">
    <property type="entry name" value="Kinesin_motor_dom_sf"/>
</dbReference>
<dbReference type="OrthoDB" id="548442at2759"/>
<dbReference type="RefSeq" id="XP_002950012.1">
    <property type="nucleotide sequence ID" value="XM_002949966.1"/>
</dbReference>
<dbReference type="GO" id="GO:0005524">
    <property type="term" value="F:ATP binding"/>
    <property type="evidence" value="ECO:0007669"/>
    <property type="project" value="UniProtKB-UniRule"/>
</dbReference>
<feature type="domain" description="Kinesin motor" evidence="7">
    <location>
        <begin position="474"/>
        <end position="844"/>
    </location>
</feature>
<dbReference type="SMART" id="SM00129">
    <property type="entry name" value="KISc"/>
    <property type="match status" value="1"/>
</dbReference>
<feature type="coiled-coil region" evidence="4">
    <location>
        <begin position="1171"/>
        <end position="1198"/>
    </location>
</feature>
<dbReference type="PROSITE" id="PS50067">
    <property type="entry name" value="KINESIN_MOTOR_2"/>
    <property type="match status" value="1"/>
</dbReference>
<dbReference type="SUPFAM" id="SSF51045">
    <property type="entry name" value="WW domain"/>
    <property type="match status" value="1"/>
</dbReference>
<dbReference type="EMBL" id="GL378337">
    <property type="protein sequence ID" value="EFJ49115.1"/>
    <property type="molecule type" value="Genomic_DNA"/>
</dbReference>
<dbReference type="GO" id="GO:0008017">
    <property type="term" value="F:microtubule binding"/>
    <property type="evidence" value="ECO:0007669"/>
    <property type="project" value="InterPro"/>
</dbReference>
<dbReference type="SMART" id="SM00456">
    <property type="entry name" value="WW"/>
    <property type="match status" value="2"/>
</dbReference>
<feature type="region of interest" description="Disordered" evidence="5">
    <location>
        <begin position="1304"/>
        <end position="1323"/>
    </location>
</feature>
<dbReference type="Gene3D" id="3.30.1470.10">
    <property type="entry name" value="Photosystem I PsaD, reaction center subunit II"/>
    <property type="match status" value="1"/>
</dbReference>
<dbReference type="PANTHER" id="PTHR47968">
    <property type="entry name" value="CENTROMERE PROTEIN E"/>
    <property type="match status" value="1"/>
</dbReference>
<dbReference type="InterPro" id="IPR027640">
    <property type="entry name" value="Kinesin-like_fam"/>
</dbReference>
<dbReference type="eggNOG" id="KOG0243">
    <property type="taxonomic scope" value="Eukaryota"/>
</dbReference>
<dbReference type="Pfam" id="PF00225">
    <property type="entry name" value="Kinesin"/>
    <property type="match status" value="1"/>
</dbReference>
<dbReference type="InParanoid" id="D8TUB8"/>
<dbReference type="InterPro" id="IPR036020">
    <property type="entry name" value="WW_dom_sf"/>
</dbReference>
<comment type="similarity">
    <text evidence="3">Belongs to the TRAFAC class myosin-kinesin ATPase superfamily. Kinesin family.</text>
</comment>
<keyword evidence="3" id="KW-0067">ATP-binding</keyword>
<dbReference type="GO" id="GO:0007018">
    <property type="term" value="P:microtubule-based movement"/>
    <property type="evidence" value="ECO:0007669"/>
    <property type="project" value="InterPro"/>
</dbReference>
<feature type="compositionally biased region" description="Low complexity" evidence="5">
    <location>
        <begin position="966"/>
        <end position="978"/>
    </location>
</feature>